<keyword evidence="1" id="KW-0812">Transmembrane</keyword>
<dbReference type="AlphaFoldDB" id="A0A517PHU6"/>
<feature type="transmembrane region" description="Helical" evidence="1">
    <location>
        <begin position="40"/>
        <end position="64"/>
    </location>
</feature>
<organism evidence="2 3">
    <name type="scientific">Gimesia chilikensis</name>
    <dbReference type="NCBI Taxonomy" id="2605989"/>
    <lineage>
        <taxon>Bacteria</taxon>
        <taxon>Pseudomonadati</taxon>
        <taxon>Planctomycetota</taxon>
        <taxon>Planctomycetia</taxon>
        <taxon>Planctomycetales</taxon>
        <taxon>Planctomycetaceae</taxon>
        <taxon>Gimesia</taxon>
    </lineage>
</organism>
<keyword evidence="1" id="KW-0472">Membrane</keyword>
<sequence>MQKSAALVVLKRTEGSRNNCIFRWMTEYNTGMNLKKQKSIFTLVEVAVIFFIAAFLSSLLFPVINQIRSDAGKEAEMILPEFPPFNPSNGWPQWARIGFVPLSGLIAASAGAFSFWLVRR</sequence>
<dbReference type="EMBL" id="CP036266">
    <property type="protein sequence ID" value="QDT18964.1"/>
    <property type="molecule type" value="Genomic_DNA"/>
</dbReference>
<keyword evidence="3" id="KW-1185">Reference proteome</keyword>
<dbReference type="Proteomes" id="UP000320421">
    <property type="component" value="Chromosome"/>
</dbReference>
<dbReference type="RefSeq" id="WP_145180876.1">
    <property type="nucleotide sequence ID" value="NZ_CP036266.1"/>
</dbReference>
<keyword evidence="1" id="KW-1133">Transmembrane helix</keyword>
<evidence type="ECO:0000313" key="3">
    <source>
        <dbReference type="Proteomes" id="UP000320421"/>
    </source>
</evidence>
<gene>
    <name evidence="2" type="ORF">HG66A1_07270</name>
</gene>
<proteinExistence type="predicted"/>
<reference evidence="2 3" key="1">
    <citation type="submission" date="2019-02" db="EMBL/GenBank/DDBJ databases">
        <title>Deep-cultivation of Planctomycetes and their phenomic and genomic characterization uncovers novel biology.</title>
        <authorList>
            <person name="Wiegand S."/>
            <person name="Jogler M."/>
            <person name="Boedeker C."/>
            <person name="Pinto D."/>
            <person name="Vollmers J."/>
            <person name="Rivas-Marin E."/>
            <person name="Kohn T."/>
            <person name="Peeters S.H."/>
            <person name="Heuer A."/>
            <person name="Rast P."/>
            <person name="Oberbeckmann S."/>
            <person name="Bunk B."/>
            <person name="Jeske O."/>
            <person name="Meyerdierks A."/>
            <person name="Storesund J.E."/>
            <person name="Kallscheuer N."/>
            <person name="Luecker S."/>
            <person name="Lage O.M."/>
            <person name="Pohl T."/>
            <person name="Merkel B.J."/>
            <person name="Hornburger P."/>
            <person name="Mueller R.-W."/>
            <person name="Bruemmer F."/>
            <person name="Labrenz M."/>
            <person name="Spormann A.M."/>
            <person name="Op den Camp H."/>
            <person name="Overmann J."/>
            <person name="Amann R."/>
            <person name="Jetten M.S.M."/>
            <person name="Mascher T."/>
            <person name="Medema M.H."/>
            <person name="Devos D.P."/>
            <person name="Kaster A.-K."/>
            <person name="Ovreas L."/>
            <person name="Rohde M."/>
            <person name="Galperin M.Y."/>
            <person name="Jogler C."/>
        </authorList>
    </citation>
    <scope>NUCLEOTIDE SEQUENCE [LARGE SCALE GENOMIC DNA]</scope>
    <source>
        <strain evidence="2 3">HG66A1</strain>
    </source>
</reference>
<name>A0A517PHU6_9PLAN</name>
<feature type="transmembrane region" description="Helical" evidence="1">
    <location>
        <begin position="94"/>
        <end position="118"/>
    </location>
</feature>
<protein>
    <submittedName>
        <fullName evidence="2">Uncharacterized protein</fullName>
    </submittedName>
</protein>
<evidence type="ECO:0000313" key="2">
    <source>
        <dbReference type="EMBL" id="QDT18964.1"/>
    </source>
</evidence>
<evidence type="ECO:0000256" key="1">
    <source>
        <dbReference type="SAM" id="Phobius"/>
    </source>
</evidence>
<accession>A0A517PHU6</accession>